<evidence type="ECO:0000256" key="6">
    <source>
        <dbReference type="ARBA" id="ARBA00012833"/>
    </source>
</evidence>
<dbReference type="PROSITE" id="PS00444">
    <property type="entry name" value="POLYPRENYL_SYNTHASE_2"/>
    <property type="match status" value="1"/>
</dbReference>
<evidence type="ECO:0000256" key="4">
    <source>
        <dbReference type="ARBA" id="ARBA00006706"/>
    </source>
</evidence>
<dbReference type="EC" id="2.5.1.1" evidence="6"/>
<keyword evidence="17" id="KW-0472">Membrane</keyword>
<dbReference type="Gene3D" id="1.10.600.10">
    <property type="entry name" value="Farnesyl Diphosphate Synthase"/>
    <property type="match status" value="1"/>
</dbReference>
<evidence type="ECO:0000313" key="18">
    <source>
        <dbReference type="EMBL" id="KLO15136.1"/>
    </source>
</evidence>
<dbReference type="InterPro" id="IPR033749">
    <property type="entry name" value="Polyprenyl_synt_CS"/>
</dbReference>
<dbReference type="EMBL" id="KQ085934">
    <property type="protein sequence ID" value="KLO15136.1"/>
    <property type="molecule type" value="Genomic_DNA"/>
</dbReference>
<evidence type="ECO:0000256" key="15">
    <source>
        <dbReference type="ARBA" id="ARBA00032873"/>
    </source>
</evidence>
<evidence type="ECO:0000256" key="1">
    <source>
        <dbReference type="ARBA" id="ARBA00001946"/>
    </source>
</evidence>
<keyword evidence="9" id="KW-0479">Metal-binding</keyword>
<dbReference type="CDD" id="cd00685">
    <property type="entry name" value="Trans_IPPS_HT"/>
    <property type="match status" value="1"/>
</dbReference>
<evidence type="ECO:0000256" key="14">
    <source>
        <dbReference type="ARBA" id="ARBA00032448"/>
    </source>
</evidence>
<keyword evidence="10" id="KW-0460">Magnesium</keyword>
<evidence type="ECO:0000256" key="3">
    <source>
        <dbReference type="ARBA" id="ARBA00005035"/>
    </source>
</evidence>
<dbReference type="GO" id="GO:0004161">
    <property type="term" value="F:dimethylallyltranstransferase activity"/>
    <property type="evidence" value="ECO:0007669"/>
    <property type="project" value="UniProtKB-EC"/>
</dbReference>
<protein>
    <recommendedName>
        <fullName evidence="15">(2E,6E)-farnesyl diphosphate synthase</fullName>
        <ecNumber evidence="6">2.5.1.1</ecNumber>
        <ecNumber evidence="5">2.5.1.10</ecNumber>
    </recommendedName>
    <alternativeName>
        <fullName evidence="14">Dimethylallyltranstransferase</fullName>
    </alternativeName>
    <alternativeName>
        <fullName evidence="13">Farnesyl diphosphate synthase</fullName>
    </alternativeName>
    <alternativeName>
        <fullName evidence="12">Geranyltranstransferase</fullName>
    </alternativeName>
</protein>
<dbReference type="InterPro" id="IPR008949">
    <property type="entry name" value="Isoprenoid_synthase_dom_sf"/>
</dbReference>
<dbReference type="PROSITE" id="PS00723">
    <property type="entry name" value="POLYPRENYL_SYNTHASE_1"/>
    <property type="match status" value="1"/>
</dbReference>
<keyword evidence="19" id="KW-1185">Reference proteome</keyword>
<proteinExistence type="inferred from homology"/>
<dbReference type="PANTHER" id="PTHR11525">
    <property type="entry name" value="FARNESYL-PYROPHOSPHATE SYNTHETASE"/>
    <property type="match status" value="1"/>
</dbReference>
<dbReference type="FunFam" id="1.10.600.10:FF:000006">
    <property type="entry name" value="Farnesyl pyrophosphate synthase"/>
    <property type="match status" value="1"/>
</dbReference>
<evidence type="ECO:0000256" key="13">
    <source>
        <dbReference type="ARBA" id="ARBA00032424"/>
    </source>
</evidence>
<evidence type="ECO:0000256" key="8">
    <source>
        <dbReference type="ARBA" id="ARBA00022679"/>
    </source>
</evidence>
<dbReference type="InParanoid" id="A0A0H2SDP8"/>
<name>A0A0H2SDP8_9AGAM</name>
<evidence type="ECO:0000256" key="16">
    <source>
        <dbReference type="RuleBase" id="RU004466"/>
    </source>
</evidence>
<evidence type="ECO:0000256" key="11">
    <source>
        <dbReference type="ARBA" id="ARBA00023098"/>
    </source>
</evidence>
<dbReference type="PANTHER" id="PTHR11525:SF0">
    <property type="entry name" value="FARNESYL PYROPHOSPHATE SYNTHASE"/>
    <property type="match status" value="1"/>
</dbReference>
<dbReference type="EC" id="2.5.1.10" evidence="5"/>
<organism evidence="18 19">
    <name type="scientific">Schizopora paradoxa</name>
    <dbReference type="NCBI Taxonomy" id="27342"/>
    <lineage>
        <taxon>Eukaryota</taxon>
        <taxon>Fungi</taxon>
        <taxon>Dikarya</taxon>
        <taxon>Basidiomycota</taxon>
        <taxon>Agaricomycotina</taxon>
        <taxon>Agaricomycetes</taxon>
        <taxon>Hymenochaetales</taxon>
        <taxon>Schizoporaceae</taxon>
        <taxon>Schizopora</taxon>
    </lineage>
</organism>
<dbReference type="Proteomes" id="UP000053477">
    <property type="component" value="Unassembled WGS sequence"/>
</dbReference>
<evidence type="ECO:0000256" key="17">
    <source>
        <dbReference type="SAM" id="Phobius"/>
    </source>
</evidence>
<dbReference type="Pfam" id="PF00348">
    <property type="entry name" value="polyprenyl_synt"/>
    <property type="match status" value="1"/>
</dbReference>
<dbReference type="GO" id="GO:0045337">
    <property type="term" value="P:farnesyl diphosphate biosynthetic process"/>
    <property type="evidence" value="ECO:0007669"/>
    <property type="project" value="TreeGrafter"/>
</dbReference>
<dbReference type="OrthoDB" id="10257492at2759"/>
<comment type="pathway">
    <text evidence="2">Isoprenoid biosynthesis; geranyl diphosphate biosynthesis; geranyl diphosphate from dimethylallyl diphosphate and isopentenyl diphosphate: step 1/1.</text>
</comment>
<keyword evidence="8 16" id="KW-0808">Transferase</keyword>
<evidence type="ECO:0000256" key="10">
    <source>
        <dbReference type="ARBA" id="ARBA00022842"/>
    </source>
</evidence>
<dbReference type="FunCoup" id="A0A0H2SDP8">
    <property type="interactions" value="528"/>
</dbReference>
<dbReference type="GO" id="GO:0046872">
    <property type="term" value="F:metal ion binding"/>
    <property type="evidence" value="ECO:0007669"/>
    <property type="project" value="UniProtKB-KW"/>
</dbReference>
<keyword evidence="11" id="KW-0443">Lipid metabolism</keyword>
<keyword evidence="17" id="KW-1133">Transmembrane helix</keyword>
<dbReference type="GO" id="GO:0004337">
    <property type="term" value="F:(2E,6E)-farnesyl diphosphate synthase activity"/>
    <property type="evidence" value="ECO:0007669"/>
    <property type="project" value="UniProtKB-EC"/>
</dbReference>
<keyword evidence="7" id="KW-0444">Lipid biosynthesis</keyword>
<comment type="cofactor">
    <cofactor evidence="1">
        <name>Mg(2+)</name>
        <dbReference type="ChEBI" id="CHEBI:18420"/>
    </cofactor>
</comment>
<dbReference type="InterPro" id="IPR039702">
    <property type="entry name" value="FPS1-like"/>
</dbReference>
<evidence type="ECO:0000256" key="7">
    <source>
        <dbReference type="ARBA" id="ARBA00022516"/>
    </source>
</evidence>
<comment type="similarity">
    <text evidence="4 16">Belongs to the FPP/GGPP synthase family.</text>
</comment>
<keyword evidence="17" id="KW-0812">Transmembrane</keyword>
<dbReference type="SFLD" id="SFLDG01017">
    <property type="entry name" value="Polyprenyl_Transferase_Like"/>
    <property type="match status" value="1"/>
</dbReference>
<evidence type="ECO:0000256" key="5">
    <source>
        <dbReference type="ARBA" id="ARBA00012439"/>
    </source>
</evidence>
<dbReference type="STRING" id="27342.A0A0H2SDP8"/>
<evidence type="ECO:0000313" key="19">
    <source>
        <dbReference type="Proteomes" id="UP000053477"/>
    </source>
</evidence>
<dbReference type="SFLD" id="SFLDS00005">
    <property type="entry name" value="Isoprenoid_Synthase_Type_I"/>
    <property type="match status" value="1"/>
</dbReference>
<sequence length="356" mass="40937">MSTSAARRERFVKVFESIRDELIEHFAGEGMQKDAVEWYKRNLDYNVPGGKLNRGISVTDTVEILLGRPLDDVEYKRAAVLGWCVELLQAFFLVSDDMMDSSITRRGQPCYYRVPSVGLIAVNDSFMLEGAIYHLLKTYFRKDSYYVDLIELFHDTSYKTEMGQLVDLITAPEDHVDLSKFSLKKHQFIVIYKTAYYSFYLPVALAMYMCGITAPSSYDLALKILIPLGEYFQVQDDYLDCFGTHEQIGKIGTDIVDNKCSWLINVALAHASTEQRKVLDECYGRKDAEKERRVKEIYNALGLQKRYEEYEQGSYEKIMGLIETIPASGQSVEGNAVPLKREVFKSFLDKIYKRTK</sequence>
<evidence type="ECO:0000256" key="2">
    <source>
        <dbReference type="ARBA" id="ARBA00004932"/>
    </source>
</evidence>
<dbReference type="GO" id="GO:0005737">
    <property type="term" value="C:cytoplasm"/>
    <property type="evidence" value="ECO:0007669"/>
    <property type="project" value="TreeGrafter"/>
</dbReference>
<dbReference type="AlphaFoldDB" id="A0A0H2SDP8"/>
<comment type="pathway">
    <text evidence="3">Isoprenoid biosynthesis; farnesyl diphosphate biosynthesis; farnesyl diphosphate from geranyl diphosphate and isopentenyl diphosphate: step 1/1.</text>
</comment>
<dbReference type="InterPro" id="IPR000092">
    <property type="entry name" value="Polyprenyl_synt"/>
</dbReference>
<accession>A0A0H2SDP8</accession>
<feature type="transmembrane region" description="Helical" evidence="17">
    <location>
        <begin position="190"/>
        <end position="209"/>
    </location>
</feature>
<evidence type="ECO:0000256" key="12">
    <source>
        <dbReference type="ARBA" id="ARBA00032380"/>
    </source>
</evidence>
<reference evidence="18 19" key="1">
    <citation type="submission" date="2015-04" db="EMBL/GenBank/DDBJ databases">
        <title>Complete genome sequence of Schizopora paradoxa KUC8140, a cosmopolitan wood degrader in East Asia.</title>
        <authorList>
            <consortium name="DOE Joint Genome Institute"/>
            <person name="Min B."/>
            <person name="Park H."/>
            <person name="Jang Y."/>
            <person name="Kim J.-J."/>
            <person name="Kim K.H."/>
            <person name="Pangilinan J."/>
            <person name="Lipzen A."/>
            <person name="Riley R."/>
            <person name="Grigoriev I.V."/>
            <person name="Spatafora J.W."/>
            <person name="Choi I.-G."/>
        </authorList>
    </citation>
    <scope>NUCLEOTIDE SEQUENCE [LARGE SCALE GENOMIC DNA]</scope>
    <source>
        <strain evidence="18 19">KUC8140</strain>
    </source>
</reference>
<gene>
    <name evidence="18" type="ORF">SCHPADRAFT_902711</name>
</gene>
<evidence type="ECO:0000256" key="9">
    <source>
        <dbReference type="ARBA" id="ARBA00022723"/>
    </source>
</evidence>
<dbReference type="SUPFAM" id="SSF48576">
    <property type="entry name" value="Terpenoid synthases"/>
    <property type="match status" value="1"/>
</dbReference>